<keyword evidence="2" id="KW-0175">Coiled coil</keyword>
<reference evidence="5" key="2">
    <citation type="submission" date="2021-01" db="UniProtKB">
        <authorList>
            <consortium name="EnsemblPlants"/>
        </authorList>
    </citation>
    <scope>IDENTIFICATION</scope>
</reference>
<protein>
    <recommendedName>
        <fullName evidence="4">ABC transporter domain-containing protein</fullName>
    </recommendedName>
</protein>
<dbReference type="OMA" id="RDEWGTH"/>
<dbReference type="InterPro" id="IPR050611">
    <property type="entry name" value="ABCF"/>
</dbReference>
<dbReference type="PANTHER" id="PTHR19211:SF14">
    <property type="entry name" value="ATP-BINDING CASSETTE SUB-FAMILY F MEMBER 1"/>
    <property type="match status" value="1"/>
</dbReference>
<name>A0A7N2R317_QUELO</name>
<dbReference type="GO" id="GO:0016887">
    <property type="term" value="F:ATP hydrolysis activity"/>
    <property type="evidence" value="ECO:0007669"/>
    <property type="project" value="InterPro"/>
</dbReference>
<dbReference type="Proteomes" id="UP000594261">
    <property type="component" value="Chromosome 4"/>
</dbReference>
<feature type="coiled-coil region" evidence="2">
    <location>
        <begin position="209"/>
        <end position="271"/>
    </location>
</feature>
<dbReference type="PANTHER" id="PTHR19211">
    <property type="entry name" value="ATP-BINDING TRANSPORT PROTEIN-RELATED"/>
    <property type="match status" value="1"/>
</dbReference>
<evidence type="ECO:0000313" key="5">
    <source>
        <dbReference type="EnsemblPlants" id="QL04p038254:mrna"/>
    </source>
</evidence>
<dbReference type="Pfam" id="PF00005">
    <property type="entry name" value="ABC_tran"/>
    <property type="match status" value="1"/>
</dbReference>
<evidence type="ECO:0000313" key="6">
    <source>
        <dbReference type="Proteomes" id="UP000594261"/>
    </source>
</evidence>
<keyword evidence="6" id="KW-1185">Reference proteome</keyword>
<feature type="domain" description="ABC transporter" evidence="4">
    <location>
        <begin position="148"/>
        <end position="295"/>
    </location>
</feature>
<dbReference type="EnsemblPlants" id="QL04p038254:mrna">
    <property type="protein sequence ID" value="QL04p038254:mrna"/>
    <property type="gene ID" value="QL04p038254"/>
</dbReference>
<evidence type="ECO:0000256" key="2">
    <source>
        <dbReference type="SAM" id="Coils"/>
    </source>
</evidence>
<feature type="compositionally biased region" description="Polar residues" evidence="3">
    <location>
        <begin position="365"/>
        <end position="376"/>
    </location>
</feature>
<evidence type="ECO:0000259" key="4">
    <source>
        <dbReference type="Pfam" id="PF00005"/>
    </source>
</evidence>
<proteinExistence type="predicted"/>
<dbReference type="SUPFAM" id="SSF52540">
    <property type="entry name" value="P-loop containing nucleoside triphosphate hydrolases"/>
    <property type="match status" value="1"/>
</dbReference>
<feature type="region of interest" description="Disordered" evidence="3">
    <location>
        <begin position="1"/>
        <end position="73"/>
    </location>
</feature>
<dbReference type="InterPro" id="IPR003439">
    <property type="entry name" value="ABC_transporter-like_ATP-bd"/>
</dbReference>
<dbReference type="AlphaFoldDB" id="A0A7N2R317"/>
<reference evidence="5 6" key="1">
    <citation type="journal article" date="2016" name="G3 (Bethesda)">
        <title>First Draft Assembly and Annotation of the Genome of a California Endemic Oak Quercus lobata Nee (Fagaceae).</title>
        <authorList>
            <person name="Sork V.L."/>
            <person name="Fitz-Gibbon S.T."/>
            <person name="Puiu D."/>
            <person name="Crepeau M."/>
            <person name="Gugger P.F."/>
            <person name="Sherman R."/>
            <person name="Stevens K."/>
            <person name="Langley C.H."/>
            <person name="Pellegrini M."/>
            <person name="Salzberg S.L."/>
        </authorList>
    </citation>
    <scope>NUCLEOTIDE SEQUENCE [LARGE SCALE GENOMIC DNA]</scope>
    <source>
        <strain evidence="5 6">cv. SW786</strain>
    </source>
</reference>
<feature type="compositionally biased region" description="Basic and acidic residues" evidence="3">
    <location>
        <begin position="352"/>
        <end position="363"/>
    </location>
</feature>
<dbReference type="InParanoid" id="A0A7N2R317"/>
<evidence type="ECO:0000256" key="1">
    <source>
        <dbReference type="ARBA" id="ARBA00022737"/>
    </source>
</evidence>
<evidence type="ECO:0000256" key="3">
    <source>
        <dbReference type="SAM" id="MobiDB-lite"/>
    </source>
</evidence>
<dbReference type="InterPro" id="IPR027417">
    <property type="entry name" value="P-loop_NTPase"/>
</dbReference>
<organism evidence="5 6">
    <name type="scientific">Quercus lobata</name>
    <name type="common">Valley oak</name>
    <dbReference type="NCBI Taxonomy" id="97700"/>
    <lineage>
        <taxon>Eukaryota</taxon>
        <taxon>Viridiplantae</taxon>
        <taxon>Streptophyta</taxon>
        <taxon>Embryophyta</taxon>
        <taxon>Tracheophyta</taxon>
        <taxon>Spermatophyta</taxon>
        <taxon>Magnoliopsida</taxon>
        <taxon>eudicotyledons</taxon>
        <taxon>Gunneridae</taxon>
        <taxon>Pentapetalae</taxon>
        <taxon>rosids</taxon>
        <taxon>fabids</taxon>
        <taxon>Fagales</taxon>
        <taxon>Fagaceae</taxon>
        <taxon>Quercus</taxon>
    </lineage>
</organism>
<dbReference type="EMBL" id="LRBV02000004">
    <property type="status" value="NOT_ANNOTATED_CDS"/>
    <property type="molecule type" value="Genomic_DNA"/>
</dbReference>
<sequence length="376" mass="42388">MVRGKDISKEGKKEKLPVLVTIASMDQKPDKPKKGSSSSSVASSRKSKTKVAPKVSSYTYDIDLPPSDDDDDENYAFEEELLDVQKQRNRQRRMEQAKQEALKDDHDAFTVVINRQFSILDGNDEANANVKDIVIDNFSVSIRGKELLKNTSVKISHGKRYGFVGPNGMGKSTLLKLLAWRKIPVPKNIDLLLVEQEVVGDDRTALEAIVSANEELANLRKEVAFLQNSFSAAKGENEDDDCNGDDVGEKLAELYEKLQILESDAVEAQASKILAGLSFTKEMQGRPTRSFSGGVLVSVEETLVVSHDRDFLNTICNEIIHLHDLKLHFYYGNFDDFETGYEQRRKEMNKKYEDYVRKDEAAKRSGNQDQQQKVKD</sequence>
<feature type="compositionally biased region" description="Low complexity" evidence="3">
    <location>
        <begin position="35"/>
        <end position="44"/>
    </location>
</feature>
<dbReference type="Gramene" id="QL04p038254:mrna">
    <property type="protein sequence ID" value="QL04p038254:mrna"/>
    <property type="gene ID" value="QL04p038254"/>
</dbReference>
<accession>A0A7N2R317</accession>
<feature type="region of interest" description="Disordered" evidence="3">
    <location>
        <begin position="352"/>
        <end position="376"/>
    </location>
</feature>
<dbReference type="GO" id="GO:0005524">
    <property type="term" value="F:ATP binding"/>
    <property type="evidence" value="ECO:0007669"/>
    <property type="project" value="InterPro"/>
</dbReference>
<keyword evidence="1" id="KW-0677">Repeat</keyword>
<dbReference type="Gene3D" id="3.40.50.300">
    <property type="entry name" value="P-loop containing nucleotide triphosphate hydrolases"/>
    <property type="match status" value="2"/>
</dbReference>
<feature type="compositionally biased region" description="Basic and acidic residues" evidence="3">
    <location>
        <begin position="1"/>
        <end position="16"/>
    </location>
</feature>